<name>V4L5A3_EUTSA</name>
<proteinExistence type="predicted"/>
<feature type="compositionally biased region" description="Polar residues" evidence="1">
    <location>
        <begin position="131"/>
        <end position="146"/>
    </location>
</feature>
<dbReference type="eggNOG" id="ENOG502S5I7">
    <property type="taxonomic scope" value="Eukaryota"/>
</dbReference>
<feature type="compositionally biased region" description="Basic and acidic residues" evidence="1">
    <location>
        <begin position="150"/>
        <end position="159"/>
    </location>
</feature>
<accession>V4L5A3</accession>
<protein>
    <submittedName>
        <fullName evidence="2">Uncharacterized protein</fullName>
    </submittedName>
</protein>
<feature type="region of interest" description="Disordered" evidence="1">
    <location>
        <begin position="59"/>
        <end position="175"/>
    </location>
</feature>
<evidence type="ECO:0000313" key="2">
    <source>
        <dbReference type="EMBL" id="ESQ38859.1"/>
    </source>
</evidence>
<feature type="compositionally biased region" description="Basic and acidic residues" evidence="1">
    <location>
        <begin position="61"/>
        <end position="77"/>
    </location>
</feature>
<dbReference type="GO" id="GO:0005811">
    <property type="term" value="C:lipid droplet"/>
    <property type="evidence" value="ECO:0007669"/>
    <property type="project" value="EnsemblPlants"/>
</dbReference>
<evidence type="ECO:0000313" key="3">
    <source>
        <dbReference type="Proteomes" id="UP000030689"/>
    </source>
</evidence>
<organism evidence="2 3">
    <name type="scientific">Eutrema salsugineum</name>
    <name type="common">Saltwater cress</name>
    <name type="synonym">Sisymbrium salsugineum</name>
    <dbReference type="NCBI Taxonomy" id="72664"/>
    <lineage>
        <taxon>Eukaryota</taxon>
        <taxon>Viridiplantae</taxon>
        <taxon>Streptophyta</taxon>
        <taxon>Embryophyta</taxon>
        <taxon>Tracheophyta</taxon>
        <taxon>Spermatophyta</taxon>
        <taxon>Magnoliopsida</taxon>
        <taxon>eudicotyledons</taxon>
        <taxon>Gunneridae</taxon>
        <taxon>Pentapetalae</taxon>
        <taxon>rosids</taxon>
        <taxon>malvids</taxon>
        <taxon>Brassicales</taxon>
        <taxon>Brassicaceae</taxon>
        <taxon>Eutremeae</taxon>
        <taxon>Eutrema</taxon>
    </lineage>
</organism>
<sequence>MIQTMEKYDSNQSEGKISWIWSKAVSVGKKVLTAGVVLSSAPLLFPPLVKVMSSLLPANEEPGRSEKDEFTSEDSKLGRGAGTAEVYEAEPILIPIEEDEEMSKESTSLLERIREEGKTERGTSEKELQDGENSGNARSVNVQDQPGKQEAPETGREGELGVTEAFMGKDEETSSNEKMEALRKVVGYSVARSATYTEELVPIPWEDRIKLKALYVFTGVVEPPQSRLMNQDSHEIANASVRLRFLMSVIGIN</sequence>
<evidence type="ECO:0000256" key="1">
    <source>
        <dbReference type="SAM" id="MobiDB-lite"/>
    </source>
</evidence>
<dbReference type="PANTHER" id="PTHR37198">
    <property type="entry name" value="NUCLEOLIN"/>
    <property type="match status" value="1"/>
</dbReference>
<feature type="compositionally biased region" description="Basic and acidic residues" evidence="1">
    <location>
        <begin position="111"/>
        <end position="129"/>
    </location>
</feature>
<dbReference type="EMBL" id="KI517496">
    <property type="protein sequence ID" value="ESQ38859.1"/>
    <property type="molecule type" value="Genomic_DNA"/>
</dbReference>
<keyword evidence="3" id="KW-1185">Reference proteome</keyword>
<dbReference type="AlphaFoldDB" id="V4L5A3"/>
<gene>
    <name evidence="2" type="ORF">EUTSA_v10022484mg</name>
</gene>
<dbReference type="OMA" id="ESEWAIQ"/>
<dbReference type="PANTHER" id="PTHR37198:SF1">
    <property type="entry name" value="NUCLEOLIN"/>
    <property type="match status" value="1"/>
</dbReference>
<dbReference type="Gramene" id="ESQ38859">
    <property type="protein sequence ID" value="ESQ38859"/>
    <property type="gene ID" value="EUTSA_v10022484mg"/>
</dbReference>
<dbReference type="KEGG" id="eus:EUTSA_v10022484mg"/>
<dbReference type="Proteomes" id="UP000030689">
    <property type="component" value="Unassembled WGS sequence"/>
</dbReference>
<reference evidence="2 3" key="1">
    <citation type="journal article" date="2013" name="Front. Plant Sci.">
        <title>The Reference Genome of the Halophytic Plant Eutrema salsugineum.</title>
        <authorList>
            <person name="Yang R."/>
            <person name="Jarvis D.E."/>
            <person name="Chen H."/>
            <person name="Beilstein M.A."/>
            <person name="Grimwood J."/>
            <person name="Jenkins J."/>
            <person name="Shu S."/>
            <person name="Prochnik S."/>
            <person name="Xin M."/>
            <person name="Ma C."/>
            <person name="Schmutz J."/>
            <person name="Wing R.A."/>
            <person name="Mitchell-Olds T."/>
            <person name="Schumaker K.S."/>
            <person name="Wang X."/>
        </authorList>
    </citation>
    <scope>NUCLEOTIDE SEQUENCE [LARGE SCALE GENOMIC DNA]</scope>
</reference>